<dbReference type="Pfam" id="PF13413">
    <property type="entry name" value="HTH_25"/>
    <property type="match status" value="1"/>
</dbReference>
<feature type="domain" description="HTH cro/C1-type" evidence="2">
    <location>
        <begin position="26"/>
        <end position="55"/>
    </location>
</feature>
<dbReference type="NCBIfam" id="NF008109">
    <property type="entry name" value="PRK10856.1"/>
    <property type="match status" value="1"/>
</dbReference>
<dbReference type="RefSeq" id="WP_248010462.1">
    <property type="nucleotide sequence ID" value="NZ_JAJHVV010000014.1"/>
</dbReference>
<dbReference type="InterPro" id="IPR001387">
    <property type="entry name" value="Cro/C1-type_HTH"/>
</dbReference>
<accession>A0A9X1XM91</accession>
<dbReference type="EMBL" id="JAJHVV010000014">
    <property type="protein sequence ID" value="MCK6265394.1"/>
    <property type="molecule type" value="Genomic_DNA"/>
</dbReference>
<dbReference type="GO" id="GO:0003677">
    <property type="term" value="F:DNA binding"/>
    <property type="evidence" value="ECO:0007669"/>
    <property type="project" value="InterPro"/>
</dbReference>
<dbReference type="InterPro" id="IPR050400">
    <property type="entry name" value="Bact_Cytoskel_RodZ"/>
</dbReference>
<dbReference type="Gene3D" id="1.10.260.40">
    <property type="entry name" value="lambda repressor-like DNA-binding domains"/>
    <property type="match status" value="1"/>
</dbReference>
<keyword evidence="1" id="KW-0472">Membrane</keyword>
<evidence type="ECO:0000259" key="2">
    <source>
        <dbReference type="PROSITE" id="PS50943"/>
    </source>
</evidence>
<dbReference type="PROSITE" id="PS50943">
    <property type="entry name" value="HTH_CROC1"/>
    <property type="match status" value="1"/>
</dbReference>
<dbReference type="Proteomes" id="UP001139559">
    <property type="component" value="Unassembled WGS sequence"/>
</dbReference>
<keyword evidence="1" id="KW-1133">Transmembrane helix</keyword>
<comment type="caution">
    <text evidence="3">The sequence shown here is derived from an EMBL/GenBank/DDBJ whole genome shotgun (WGS) entry which is preliminary data.</text>
</comment>
<evidence type="ECO:0000256" key="1">
    <source>
        <dbReference type="SAM" id="Phobius"/>
    </source>
</evidence>
<evidence type="ECO:0000313" key="3">
    <source>
        <dbReference type="EMBL" id="MCK6265394.1"/>
    </source>
</evidence>
<proteinExistence type="predicted"/>
<dbReference type="AlphaFoldDB" id="A0A9X1XM91"/>
<organism evidence="3 4">
    <name type="scientific">Vibrio amylolyticus</name>
    <dbReference type="NCBI Taxonomy" id="2847292"/>
    <lineage>
        <taxon>Bacteria</taxon>
        <taxon>Pseudomonadati</taxon>
        <taxon>Pseudomonadota</taxon>
        <taxon>Gammaproteobacteria</taxon>
        <taxon>Vibrionales</taxon>
        <taxon>Vibrionaceae</taxon>
        <taxon>Vibrio</taxon>
    </lineage>
</organism>
<dbReference type="InterPro" id="IPR025194">
    <property type="entry name" value="RodZ-like_C"/>
</dbReference>
<protein>
    <submittedName>
        <fullName evidence="3">Cytoskeleton protein RodZ</fullName>
    </submittedName>
</protein>
<dbReference type="CDD" id="cd00093">
    <property type="entry name" value="HTH_XRE"/>
    <property type="match status" value="1"/>
</dbReference>
<dbReference type="SUPFAM" id="SSF47413">
    <property type="entry name" value="lambda repressor-like DNA-binding domains"/>
    <property type="match status" value="1"/>
</dbReference>
<dbReference type="PANTHER" id="PTHR34475:SF1">
    <property type="entry name" value="CYTOSKELETON PROTEIN RODZ"/>
    <property type="match status" value="1"/>
</dbReference>
<dbReference type="PANTHER" id="PTHR34475">
    <property type="match status" value="1"/>
</dbReference>
<keyword evidence="4" id="KW-1185">Reference proteome</keyword>
<evidence type="ECO:0000313" key="4">
    <source>
        <dbReference type="Proteomes" id="UP001139559"/>
    </source>
</evidence>
<keyword evidence="1" id="KW-0812">Transmembrane</keyword>
<dbReference type="InterPro" id="IPR010982">
    <property type="entry name" value="Lambda_DNA-bd_dom_sf"/>
</dbReference>
<dbReference type="Pfam" id="PF13464">
    <property type="entry name" value="RodZ_C"/>
    <property type="match status" value="1"/>
</dbReference>
<sequence>MSTEQDIVIEEPQVQVAEKKEAGTILKERRIELGLSQKQIADRLRLRLSLIESIEDNNFESGQVATFIRGYLRSYAKAVNMDEDVVLSALADSGDAQHQEQEMMSFSRQTKRERHDSRIMMLTWGILAVIIAISSIWWWQNQLQDTLVTLDTEDTTPEVIQAEVTQSVQVTTLEEAAAETESKVETSGTLPEVVETQTVEPKTADEQFDAAADTETVTEGESVTEPMTIVETNESTPVTEITPPSATLRPLVMTFSADCWIQVKDASGKVLSTGIKKGGQSINLDAESPLNIILGAPESVSMTFASEPIDLSGYTSGKVARFTLP</sequence>
<gene>
    <name evidence="3" type="primary">rodZ</name>
    <name evidence="3" type="ORF">KP803_19180</name>
</gene>
<name>A0A9X1XM91_9VIBR</name>
<feature type="transmembrane region" description="Helical" evidence="1">
    <location>
        <begin position="119"/>
        <end position="139"/>
    </location>
</feature>
<reference evidence="3" key="1">
    <citation type="submission" date="2021-11" db="EMBL/GenBank/DDBJ databases">
        <title>Vibrio ZSDE26 sp. nov. and Vibrio ZSDZ34 sp. nov., isolated from coastal seawater in Qingdao.</title>
        <authorList>
            <person name="Zhang P."/>
        </authorList>
    </citation>
    <scope>NUCLEOTIDE SEQUENCE</scope>
    <source>
        <strain evidence="3">ZSDE26</strain>
    </source>
</reference>